<keyword evidence="2" id="KW-1185">Reference proteome</keyword>
<organism evidence="1 2">
    <name type="scientific">Elysia crispata</name>
    <name type="common">lettuce slug</name>
    <dbReference type="NCBI Taxonomy" id="231223"/>
    <lineage>
        <taxon>Eukaryota</taxon>
        <taxon>Metazoa</taxon>
        <taxon>Spiralia</taxon>
        <taxon>Lophotrochozoa</taxon>
        <taxon>Mollusca</taxon>
        <taxon>Gastropoda</taxon>
        <taxon>Heterobranchia</taxon>
        <taxon>Euthyneura</taxon>
        <taxon>Panpulmonata</taxon>
        <taxon>Sacoglossa</taxon>
        <taxon>Placobranchoidea</taxon>
        <taxon>Plakobranchidae</taxon>
        <taxon>Elysia</taxon>
    </lineage>
</organism>
<accession>A0AAE0Z7T6</accession>
<name>A0AAE0Z7T6_9GAST</name>
<protein>
    <submittedName>
        <fullName evidence="1">Uncharacterized protein</fullName>
    </submittedName>
</protein>
<proteinExistence type="predicted"/>
<reference evidence="1" key="1">
    <citation type="journal article" date="2023" name="G3 (Bethesda)">
        <title>A reference genome for the long-term kleptoplast-retaining sea slug Elysia crispata morphotype clarki.</title>
        <authorList>
            <person name="Eastman K.E."/>
            <person name="Pendleton A.L."/>
            <person name="Shaikh M.A."/>
            <person name="Suttiyut T."/>
            <person name="Ogas R."/>
            <person name="Tomko P."/>
            <person name="Gavelis G."/>
            <person name="Widhalm J.R."/>
            <person name="Wisecaver J.H."/>
        </authorList>
    </citation>
    <scope>NUCLEOTIDE SEQUENCE</scope>
    <source>
        <strain evidence="1">ECLA1</strain>
    </source>
</reference>
<sequence>MQSSGCHSACWSNVMRGSSLVFMGLMSKLFSPLLTYRILVVAKTNGVADAQRSGLDQRTLCSPNLRRSTCIQNNITQTVITLRLKFRAENDLDLQQVQVIPISLYIVPSTNLPLQLCICRLISLPPYLAFSLLSHISLQLVSAYSSCLPTARVSLQLVSPYSSCLPTALDSLQLLSPYSSFLPTARVSLQLVSPYSTCLPTAGVSLQLVSPYSRCLPTARVSLQLLSPYSSCLPTARVSLQHVSPYSRCLPTARVSLQQVSPYSSCLPTALVSLQLVSPYSSCLPTARVSLQHVSPYSRCLPTARVSLQLVSPYSSCLPTALTVFLKHFSDTELHKKRFETATENIQLSALINF</sequence>
<dbReference type="Proteomes" id="UP001283361">
    <property type="component" value="Unassembled WGS sequence"/>
</dbReference>
<evidence type="ECO:0000313" key="2">
    <source>
        <dbReference type="Proteomes" id="UP001283361"/>
    </source>
</evidence>
<dbReference type="EMBL" id="JAWDGP010004530">
    <property type="protein sequence ID" value="KAK3763631.1"/>
    <property type="molecule type" value="Genomic_DNA"/>
</dbReference>
<gene>
    <name evidence="1" type="ORF">RRG08_057051</name>
</gene>
<evidence type="ECO:0000313" key="1">
    <source>
        <dbReference type="EMBL" id="KAK3763631.1"/>
    </source>
</evidence>
<comment type="caution">
    <text evidence="1">The sequence shown here is derived from an EMBL/GenBank/DDBJ whole genome shotgun (WGS) entry which is preliminary data.</text>
</comment>
<dbReference type="AlphaFoldDB" id="A0AAE0Z7T6"/>